<evidence type="ECO:0000313" key="11">
    <source>
        <dbReference type="Proteomes" id="UP000196640"/>
    </source>
</evidence>
<feature type="transmembrane region" description="Helical" evidence="8">
    <location>
        <begin position="139"/>
        <end position="160"/>
    </location>
</feature>
<dbReference type="InterPro" id="IPR000522">
    <property type="entry name" value="ABC_transptr_permease_BtuC"/>
</dbReference>
<evidence type="ECO:0000256" key="3">
    <source>
        <dbReference type="ARBA" id="ARBA00022448"/>
    </source>
</evidence>
<organism evidence="10 11">
    <name type="scientific">Haematobacter missouriensis</name>
    <dbReference type="NCBI Taxonomy" id="366616"/>
    <lineage>
        <taxon>Bacteria</taxon>
        <taxon>Pseudomonadati</taxon>
        <taxon>Pseudomonadota</taxon>
        <taxon>Alphaproteobacteria</taxon>
        <taxon>Rhodobacterales</taxon>
        <taxon>Paracoccaceae</taxon>
        <taxon>Haematobacter</taxon>
    </lineage>
</organism>
<feature type="transmembrane region" description="Helical" evidence="8">
    <location>
        <begin position="112"/>
        <end position="130"/>
    </location>
</feature>
<dbReference type="Gene3D" id="1.10.3470.10">
    <property type="entry name" value="ABC transporter involved in vitamin B12 uptake, BtuC"/>
    <property type="match status" value="1"/>
</dbReference>
<dbReference type="GO" id="GO:0033214">
    <property type="term" value="P:siderophore-iron import into cell"/>
    <property type="evidence" value="ECO:0007669"/>
    <property type="project" value="TreeGrafter"/>
</dbReference>
<dbReference type="EMBL" id="NIPV01000052">
    <property type="protein sequence ID" value="OWJ74755.1"/>
    <property type="molecule type" value="Genomic_DNA"/>
</dbReference>
<keyword evidence="5 8" id="KW-0812">Transmembrane</keyword>
<comment type="caution">
    <text evidence="10">The sequence shown here is derived from an EMBL/GenBank/DDBJ whole genome shotgun (WGS) entry which is preliminary data.</text>
</comment>
<reference evidence="10 12" key="2">
    <citation type="submission" date="2016-11" db="EMBL/GenBank/DDBJ databases">
        <title>Comparison of Traditional DNA-DNA Hybridization with In Silico Genomic Analysis.</title>
        <authorList>
            <person name="Nicholson A.C."/>
            <person name="Sammons S."/>
            <person name="Humrighouse B.W."/>
            <person name="Graziano J."/>
            <person name="Lasker B."/>
            <person name="Whitney A.M."/>
            <person name="Mcquiston J.R."/>
        </authorList>
    </citation>
    <scope>NUCLEOTIDE SEQUENCE [LARGE SCALE GENOMIC DNA]</scope>
    <source>
        <strain evidence="9 12">H1892</strain>
        <strain evidence="10">H2381</strain>
    </source>
</reference>
<feature type="transmembrane region" description="Helical" evidence="8">
    <location>
        <begin position="232"/>
        <end position="254"/>
    </location>
</feature>
<feature type="transmembrane region" description="Helical" evidence="8">
    <location>
        <begin position="190"/>
        <end position="211"/>
    </location>
</feature>
<evidence type="ECO:0000313" key="10">
    <source>
        <dbReference type="EMBL" id="OWJ83322.1"/>
    </source>
</evidence>
<feature type="transmembrane region" description="Helical" evidence="8">
    <location>
        <begin position="274"/>
        <end position="292"/>
    </location>
</feature>
<comment type="similarity">
    <text evidence="2">Belongs to the binding-protein-dependent transport system permease family. FecCD subfamily.</text>
</comment>
<accession>A0A212AP94</accession>
<reference evidence="11" key="1">
    <citation type="submission" date="2016-11" db="EMBL/GenBank/DDBJ databases">
        <title>Comparison of Traditional DNA-DNA Hybridization with In Silico Genomic Analysis.</title>
        <authorList>
            <person name="Nicholson A.C."/>
            <person name="Humrighouse B.W."/>
            <person name="Graziano J."/>
            <person name="Lasker B."/>
            <person name="Whitney A.M."/>
            <person name="Mcquiston J.R."/>
            <person name="Bell M."/>
        </authorList>
    </citation>
    <scope>NUCLEOTIDE SEQUENCE [LARGE SCALE GENOMIC DNA]</scope>
    <source>
        <strain evidence="11">H2381</strain>
    </source>
</reference>
<evidence type="ECO:0000313" key="12">
    <source>
        <dbReference type="Proteomes" id="UP000214673"/>
    </source>
</evidence>
<keyword evidence="6 8" id="KW-1133">Transmembrane helix</keyword>
<dbReference type="GO" id="GO:0005886">
    <property type="term" value="C:plasma membrane"/>
    <property type="evidence" value="ECO:0007669"/>
    <property type="project" value="UniProtKB-SubCell"/>
</dbReference>
<feature type="transmembrane region" description="Helical" evidence="8">
    <location>
        <begin position="57"/>
        <end position="78"/>
    </location>
</feature>
<dbReference type="RefSeq" id="WP_051930591.1">
    <property type="nucleotide sequence ID" value="NZ_CALUEG010000048.1"/>
</dbReference>
<evidence type="ECO:0000313" key="9">
    <source>
        <dbReference type="EMBL" id="OWJ74755.1"/>
    </source>
</evidence>
<evidence type="ECO:0000256" key="5">
    <source>
        <dbReference type="ARBA" id="ARBA00022692"/>
    </source>
</evidence>
<dbReference type="Proteomes" id="UP000214673">
    <property type="component" value="Unassembled WGS sequence"/>
</dbReference>
<proteinExistence type="inferred from homology"/>
<keyword evidence="3" id="KW-0813">Transport</keyword>
<evidence type="ECO:0000256" key="7">
    <source>
        <dbReference type="ARBA" id="ARBA00023136"/>
    </source>
</evidence>
<dbReference type="Proteomes" id="UP000196640">
    <property type="component" value="Unassembled WGS sequence"/>
</dbReference>
<dbReference type="SUPFAM" id="SSF81345">
    <property type="entry name" value="ABC transporter involved in vitamin B12 uptake, BtuC"/>
    <property type="match status" value="1"/>
</dbReference>
<gene>
    <name evidence="10" type="ORF">CDV52_11435</name>
    <name evidence="9" type="ORF">CDV53_12670</name>
</gene>
<keyword evidence="12" id="KW-1185">Reference proteome</keyword>
<keyword evidence="7 8" id="KW-0472">Membrane</keyword>
<protein>
    <submittedName>
        <fullName evidence="10">Iron ABC transporter permease</fullName>
    </submittedName>
</protein>
<feature type="transmembrane region" description="Helical" evidence="8">
    <location>
        <begin position="299"/>
        <end position="317"/>
    </location>
</feature>
<dbReference type="InterPro" id="IPR037294">
    <property type="entry name" value="ABC_BtuC-like"/>
</dbReference>
<dbReference type="GO" id="GO:0022857">
    <property type="term" value="F:transmembrane transporter activity"/>
    <property type="evidence" value="ECO:0007669"/>
    <property type="project" value="InterPro"/>
</dbReference>
<sequence>MSARRPALLLPVLLLIAGLAGLAFGQVWVGPDVLWHGAVTGEGAGAMMLSTFRGPRVAVALGAGAALGLSGALFQTLFRNPLASPDLIGFTSGAALAVVAGTALGLMWPMPLLAAGGGLAAALLVALLSYRRGHAVPPLTVILVGLGVGFVTSALAMFLMSSLPSNTAAEAQRWMTGSLAARDWGHVAQVWLPGGVLAILLLGQMRWLAALELGEEMARALGLRVAAARRMLVATGVLLAAVAVAVAGPVPFVALMAPPLGQRLSGARGLAGRMLAAAAAGAVVLAGADTLARTVIPGVELPAGVMTGLLGAPYLLWRLMREMKGGAL</sequence>
<dbReference type="PANTHER" id="PTHR30472:SF24">
    <property type="entry name" value="FERRIC ENTEROBACTIN TRANSPORT SYSTEM PERMEASE PROTEIN FEPG"/>
    <property type="match status" value="1"/>
</dbReference>
<evidence type="ECO:0000256" key="8">
    <source>
        <dbReference type="SAM" id="Phobius"/>
    </source>
</evidence>
<dbReference type="Pfam" id="PF01032">
    <property type="entry name" value="FecCD"/>
    <property type="match status" value="1"/>
</dbReference>
<feature type="transmembrane region" description="Helical" evidence="8">
    <location>
        <begin position="87"/>
        <end position="106"/>
    </location>
</feature>
<dbReference type="OrthoDB" id="9811975at2"/>
<dbReference type="PANTHER" id="PTHR30472">
    <property type="entry name" value="FERRIC ENTEROBACTIN TRANSPORT SYSTEM PERMEASE PROTEIN"/>
    <property type="match status" value="1"/>
</dbReference>
<evidence type="ECO:0000256" key="2">
    <source>
        <dbReference type="ARBA" id="ARBA00007935"/>
    </source>
</evidence>
<evidence type="ECO:0000256" key="6">
    <source>
        <dbReference type="ARBA" id="ARBA00022989"/>
    </source>
</evidence>
<evidence type="ECO:0000256" key="4">
    <source>
        <dbReference type="ARBA" id="ARBA00022475"/>
    </source>
</evidence>
<dbReference type="EMBL" id="NIPX01000021">
    <property type="protein sequence ID" value="OWJ83322.1"/>
    <property type="molecule type" value="Genomic_DNA"/>
</dbReference>
<dbReference type="AlphaFoldDB" id="A0A212AP94"/>
<evidence type="ECO:0000256" key="1">
    <source>
        <dbReference type="ARBA" id="ARBA00004651"/>
    </source>
</evidence>
<keyword evidence="4" id="KW-1003">Cell membrane</keyword>
<name>A0A212AP94_9RHOB</name>
<comment type="subcellular location">
    <subcellularLocation>
        <location evidence="1">Cell membrane</location>
        <topology evidence="1">Multi-pass membrane protein</topology>
    </subcellularLocation>
</comment>
<dbReference type="STRING" id="366616.CG51_08345"/>